<dbReference type="InterPro" id="IPR052343">
    <property type="entry name" value="Retrotransposon-Effector_Assoc"/>
</dbReference>
<keyword evidence="3" id="KW-0548">Nucleotidyltransferase</keyword>
<feature type="domain" description="Reverse transcriptase" evidence="2">
    <location>
        <begin position="66"/>
        <end position="233"/>
    </location>
</feature>
<dbReference type="GO" id="GO:0003964">
    <property type="term" value="F:RNA-directed DNA polymerase activity"/>
    <property type="evidence" value="ECO:0007669"/>
    <property type="project" value="UniProtKB-KW"/>
</dbReference>
<name>A0A5B6WXA4_9ROSI</name>
<sequence length="404" mass="45677">MNSKRRSWRCTPDKAPSSDGMNPALYQSGWHVVGQDVLNECCHWLNQGAFQDSMNETTIVLICKMNKPDCMKDLRPIILCKVLYKILSKVVRYVLVAFELIHHMRNKGRGRVGEVALKVDIRKTYDSFDWGFFEIIMQRMGFARQWISWPGGGANCAKQGLRQGDQLSPYLFILCIEGLSHLLREAKARGDLHGIPVSRWSHSVSHLLFADDSFFFSRATSLDYTTMKSILSWYEVASRQNNSLSKSGKEVVIKAMAQAIPVFCMGALLIPASMCEELQRMMNSIWVHAHRTLGGAYAARDLLASAPGMENLRVSELFSVDCLSWNMDLLRAIFAPIDLRRSLKMRPMPMEFVTDPDDQGSAMEVDDVDTPEIFGEGVIASDNKLADADFFNNFEDDFDDSDIN</sequence>
<dbReference type="AlphaFoldDB" id="A0A5B6WXA4"/>
<dbReference type="PANTHER" id="PTHR46890">
    <property type="entry name" value="NON-LTR RETROLELEMENT REVERSE TRANSCRIPTASE-LIKE PROTEIN-RELATED"/>
    <property type="match status" value="1"/>
</dbReference>
<dbReference type="PANTHER" id="PTHR46890:SF48">
    <property type="entry name" value="RNA-DIRECTED DNA POLYMERASE"/>
    <property type="match status" value="1"/>
</dbReference>
<organism evidence="3 4">
    <name type="scientific">Gossypium australe</name>
    <dbReference type="NCBI Taxonomy" id="47621"/>
    <lineage>
        <taxon>Eukaryota</taxon>
        <taxon>Viridiplantae</taxon>
        <taxon>Streptophyta</taxon>
        <taxon>Embryophyta</taxon>
        <taxon>Tracheophyta</taxon>
        <taxon>Spermatophyta</taxon>
        <taxon>Magnoliopsida</taxon>
        <taxon>eudicotyledons</taxon>
        <taxon>Gunneridae</taxon>
        <taxon>Pentapetalae</taxon>
        <taxon>rosids</taxon>
        <taxon>malvids</taxon>
        <taxon>Malvales</taxon>
        <taxon>Malvaceae</taxon>
        <taxon>Malvoideae</taxon>
        <taxon>Gossypium</taxon>
    </lineage>
</organism>
<evidence type="ECO:0000256" key="1">
    <source>
        <dbReference type="SAM" id="MobiDB-lite"/>
    </source>
</evidence>
<keyword evidence="3" id="KW-0695">RNA-directed DNA polymerase</keyword>
<evidence type="ECO:0000259" key="2">
    <source>
        <dbReference type="Pfam" id="PF00078"/>
    </source>
</evidence>
<gene>
    <name evidence="3" type="ORF">EPI10_007332</name>
</gene>
<feature type="region of interest" description="Disordered" evidence="1">
    <location>
        <begin position="1"/>
        <end position="21"/>
    </location>
</feature>
<evidence type="ECO:0000313" key="3">
    <source>
        <dbReference type="EMBL" id="KAA3485337.1"/>
    </source>
</evidence>
<dbReference type="InterPro" id="IPR000477">
    <property type="entry name" value="RT_dom"/>
</dbReference>
<dbReference type="OrthoDB" id="996537at2759"/>
<evidence type="ECO:0000313" key="4">
    <source>
        <dbReference type="Proteomes" id="UP000325315"/>
    </source>
</evidence>
<proteinExistence type="predicted"/>
<keyword evidence="3" id="KW-0808">Transferase</keyword>
<dbReference type="Pfam" id="PF00078">
    <property type="entry name" value="RVT_1"/>
    <property type="match status" value="1"/>
</dbReference>
<accession>A0A5B6WXA4</accession>
<dbReference type="Proteomes" id="UP000325315">
    <property type="component" value="Unassembled WGS sequence"/>
</dbReference>
<keyword evidence="4" id="KW-1185">Reference proteome</keyword>
<dbReference type="CDD" id="cd01650">
    <property type="entry name" value="RT_nLTR_like"/>
    <property type="match status" value="1"/>
</dbReference>
<reference evidence="3" key="1">
    <citation type="submission" date="2019-08" db="EMBL/GenBank/DDBJ databases">
        <authorList>
            <person name="Liu F."/>
        </authorList>
    </citation>
    <scope>NUCLEOTIDE SEQUENCE [LARGE SCALE GENOMIC DNA]</scope>
    <source>
        <strain evidence="3">PA1801</strain>
        <tissue evidence="3">Leaf</tissue>
    </source>
</reference>
<dbReference type="EMBL" id="SMMG02000002">
    <property type="protein sequence ID" value="KAA3485337.1"/>
    <property type="molecule type" value="Genomic_DNA"/>
</dbReference>
<comment type="caution">
    <text evidence="3">The sequence shown here is derived from an EMBL/GenBank/DDBJ whole genome shotgun (WGS) entry which is preliminary data.</text>
</comment>
<protein>
    <submittedName>
        <fullName evidence="3">RNA-directed DNA polymerase</fullName>
    </submittedName>
</protein>